<accession>A0A6J5KS27</accession>
<sequence length="125" mass="13445">MPSTLGTLVTANYLKTAPTTQISTRKLKPMVLIVTGLDSNYADPASLFSRTIRAIQQNVEVYAVFNPSGNYVTILVASDTTPQDNATDEANNNRDAYLEAVLAKGGITAEVWNADISGNSITYND</sequence>
<dbReference type="EMBL" id="LR796187">
    <property type="protein sequence ID" value="CAB4125248.1"/>
    <property type="molecule type" value="Genomic_DNA"/>
</dbReference>
<proteinExistence type="predicted"/>
<evidence type="ECO:0000313" key="2">
    <source>
        <dbReference type="EMBL" id="CAB5208603.1"/>
    </source>
</evidence>
<organism evidence="1">
    <name type="scientific">uncultured Caudovirales phage</name>
    <dbReference type="NCBI Taxonomy" id="2100421"/>
    <lineage>
        <taxon>Viruses</taxon>
        <taxon>Duplodnaviria</taxon>
        <taxon>Heunggongvirae</taxon>
        <taxon>Uroviricota</taxon>
        <taxon>Caudoviricetes</taxon>
        <taxon>Peduoviridae</taxon>
        <taxon>Maltschvirus</taxon>
        <taxon>Maltschvirus maltsch</taxon>
    </lineage>
</organism>
<reference evidence="1" key="1">
    <citation type="submission" date="2020-04" db="EMBL/GenBank/DDBJ databases">
        <authorList>
            <person name="Chiriac C."/>
            <person name="Salcher M."/>
            <person name="Ghai R."/>
            <person name="Kavagutti S V."/>
        </authorList>
    </citation>
    <scope>NUCLEOTIDE SEQUENCE</scope>
</reference>
<evidence type="ECO:0000313" key="1">
    <source>
        <dbReference type="EMBL" id="CAB4125248.1"/>
    </source>
</evidence>
<protein>
    <submittedName>
        <fullName evidence="1">Uncharacterized protein</fullName>
    </submittedName>
</protein>
<dbReference type="EMBL" id="LR798231">
    <property type="protein sequence ID" value="CAB5208603.1"/>
    <property type="molecule type" value="Genomic_DNA"/>
</dbReference>
<name>A0A6J5KS27_9CAUD</name>
<gene>
    <name evidence="2" type="ORF">UFOVP181_84</name>
    <name evidence="1" type="ORF">UFOVP57_78</name>
</gene>